<evidence type="ECO:0000256" key="1">
    <source>
        <dbReference type="SAM" id="SignalP"/>
    </source>
</evidence>
<protein>
    <recommendedName>
        <fullName evidence="4">EF-hand domain-containing protein</fullName>
    </recommendedName>
</protein>
<dbReference type="EMBL" id="LHZD01000011">
    <property type="protein sequence ID" value="KXV10209.1"/>
    <property type="molecule type" value="Genomic_DNA"/>
</dbReference>
<comment type="caution">
    <text evidence="2">The sequence shown here is derived from an EMBL/GenBank/DDBJ whole genome shotgun (WGS) entry which is preliminary data.</text>
</comment>
<evidence type="ECO:0008006" key="4">
    <source>
        <dbReference type="Google" id="ProtNLM"/>
    </source>
</evidence>
<gene>
    <name evidence="2" type="ORF">AD931_01635</name>
</gene>
<dbReference type="Proteomes" id="UP000075394">
    <property type="component" value="Unassembled WGS sequence"/>
</dbReference>
<organism evidence="2 3">
    <name type="scientific">Gluconobacter oxydans</name>
    <name type="common">Gluconobacter suboxydans</name>
    <dbReference type="NCBI Taxonomy" id="442"/>
    <lineage>
        <taxon>Bacteria</taxon>
        <taxon>Pseudomonadati</taxon>
        <taxon>Pseudomonadota</taxon>
        <taxon>Alphaproteobacteria</taxon>
        <taxon>Acetobacterales</taxon>
        <taxon>Acetobacteraceae</taxon>
        <taxon>Gluconobacter</taxon>
    </lineage>
</organism>
<evidence type="ECO:0000313" key="2">
    <source>
        <dbReference type="EMBL" id="KXV10209.1"/>
    </source>
</evidence>
<reference evidence="2 3" key="1">
    <citation type="submission" date="2015-06" db="EMBL/GenBank/DDBJ databases">
        <title>Improved classification and identification of acetic acid bacteria using matrix-assisted laser desorption/ionization time-of-flight mass spectrometry; Gluconobacter nephelii and Gluconobacter uchimurae are later heterotypic synonyms of Gluconobacter japonicus and Gluconobacter oxydans, respectively.</title>
        <authorList>
            <person name="Li L."/>
            <person name="Cleenwerck I."/>
            <person name="De Vuyst L."/>
            <person name="Vandamme P."/>
        </authorList>
    </citation>
    <scope>NUCLEOTIDE SEQUENCE [LARGE SCALE GENOMIC DNA]</scope>
    <source>
        <strain evidence="2 3">LMG 1386</strain>
    </source>
</reference>
<feature type="signal peptide" evidence="1">
    <location>
        <begin position="1"/>
        <end position="24"/>
    </location>
</feature>
<dbReference type="GeneID" id="56904784"/>
<accession>A0AB34XL59</accession>
<sequence>MSRIRSMVLAGVALLLPVAAPAHRLDEYLQATTIAPARDHIALHLRLVPGVDVAGAVIGQIDTDHDGRLSPAEQQAYVARVAHGLSVSLNGEPLAVVPEAATFPSLEAMRGGTGVLDFRFRVRAALKTGANHLAYRNAGAGPDTVWLVNCLVPQDPGLHVLRQIRSQDQSDYQLDLMADPA</sequence>
<proteinExistence type="predicted"/>
<name>A0AB34XL59_GLUOY</name>
<dbReference type="AlphaFoldDB" id="A0AB34XL59"/>
<keyword evidence="1" id="KW-0732">Signal</keyword>
<evidence type="ECO:0000313" key="3">
    <source>
        <dbReference type="Proteomes" id="UP000075394"/>
    </source>
</evidence>
<dbReference type="RefSeq" id="WP_041110999.1">
    <property type="nucleotide sequence ID" value="NZ_LHZD01000011.1"/>
</dbReference>
<feature type="chain" id="PRO_5044339196" description="EF-hand domain-containing protein" evidence="1">
    <location>
        <begin position="25"/>
        <end position="181"/>
    </location>
</feature>